<evidence type="ECO:0000256" key="2">
    <source>
        <dbReference type="ARBA" id="ARBA00022670"/>
    </source>
</evidence>
<accession>A0A1S1U8Z6</accession>
<name>A0A1S1U8Z6_9BURK</name>
<keyword evidence="7" id="KW-0456">Lyase</keyword>
<gene>
    <name evidence="9" type="ORF">AKG95_12455</name>
</gene>
<dbReference type="RefSeq" id="WP_071078317.1">
    <property type="nucleotide sequence ID" value="NZ_LFKP01000008.1"/>
</dbReference>
<reference evidence="9 10" key="1">
    <citation type="submission" date="2015-06" db="EMBL/GenBank/DDBJ databases">
        <title>Draft genome sequencing of a biphenyl-degrading bacterium, Janthinobacterium lividum MEG1.</title>
        <authorList>
            <person name="Shimodaira J."/>
            <person name="Hatta T."/>
        </authorList>
    </citation>
    <scope>NUCLEOTIDE SEQUENCE [LARGE SCALE GENOMIC DNA]</scope>
    <source>
        <strain evidence="9 10">MEG1</strain>
    </source>
</reference>
<organism evidence="9 10">
    <name type="scientific">Janthinobacterium lividum</name>
    <dbReference type="NCBI Taxonomy" id="29581"/>
    <lineage>
        <taxon>Bacteria</taxon>
        <taxon>Pseudomonadati</taxon>
        <taxon>Pseudomonadota</taxon>
        <taxon>Betaproteobacteria</taxon>
        <taxon>Burkholderiales</taxon>
        <taxon>Oxalobacteraceae</taxon>
        <taxon>Janthinobacterium</taxon>
    </lineage>
</organism>
<evidence type="ECO:0000256" key="8">
    <source>
        <dbReference type="RuleBase" id="RU364100"/>
    </source>
</evidence>
<evidence type="ECO:0000313" key="10">
    <source>
        <dbReference type="Proteomes" id="UP000179840"/>
    </source>
</evidence>
<evidence type="ECO:0000256" key="1">
    <source>
        <dbReference type="ARBA" id="ARBA00008136"/>
    </source>
</evidence>
<evidence type="ECO:0000256" key="6">
    <source>
        <dbReference type="ARBA" id="ARBA00023125"/>
    </source>
</evidence>
<comment type="caution">
    <text evidence="9">The sequence shown here is derived from an EMBL/GenBank/DDBJ whole genome shotgun (WGS) entry which is preliminary data.</text>
</comment>
<dbReference type="InterPro" id="IPR003738">
    <property type="entry name" value="SRAP"/>
</dbReference>
<dbReference type="AlphaFoldDB" id="A0A1S1U8Z6"/>
<evidence type="ECO:0000256" key="5">
    <source>
        <dbReference type="ARBA" id="ARBA00023124"/>
    </source>
</evidence>
<dbReference type="Gene3D" id="3.90.1680.10">
    <property type="entry name" value="SOS response associated peptidase-like"/>
    <property type="match status" value="1"/>
</dbReference>
<evidence type="ECO:0000256" key="4">
    <source>
        <dbReference type="ARBA" id="ARBA00022801"/>
    </source>
</evidence>
<dbReference type="EMBL" id="LFKP01000008">
    <property type="protein sequence ID" value="OHV96766.1"/>
    <property type="molecule type" value="Genomic_DNA"/>
</dbReference>
<keyword evidence="4 8" id="KW-0378">Hydrolase</keyword>
<dbReference type="GO" id="GO:0008233">
    <property type="term" value="F:peptidase activity"/>
    <property type="evidence" value="ECO:0007669"/>
    <property type="project" value="UniProtKB-KW"/>
</dbReference>
<keyword evidence="5" id="KW-0190">Covalent protein-DNA linkage</keyword>
<evidence type="ECO:0000313" key="9">
    <source>
        <dbReference type="EMBL" id="OHV96766.1"/>
    </source>
</evidence>
<evidence type="ECO:0000256" key="7">
    <source>
        <dbReference type="ARBA" id="ARBA00023239"/>
    </source>
</evidence>
<dbReference type="SUPFAM" id="SSF143081">
    <property type="entry name" value="BB1717-like"/>
    <property type="match status" value="1"/>
</dbReference>
<dbReference type="InterPro" id="IPR036590">
    <property type="entry name" value="SRAP-like"/>
</dbReference>
<dbReference type="Pfam" id="PF02586">
    <property type="entry name" value="SRAP"/>
    <property type="match status" value="1"/>
</dbReference>
<keyword evidence="3" id="KW-0227">DNA damage</keyword>
<keyword evidence="6" id="KW-0238">DNA-binding</keyword>
<dbReference type="GO" id="GO:0006508">
    <property type="term" value="P:proteolysis"/>
    <property type="evidence" value="ECO:0007669"/>
    <property type="project" value="UniProtKB-KW"/>
</dbReference>
<keyword evidence="2 8" id="KW-0645">Protease</keyword>
<dbReference type="GO" id="GO:0106300">
    <property type="term" value="P:protein-DNA covalent cross-linking repair"/>
    <property type="evidence" value="ECO:0007669"/>
    <property type="project" value="InterPro"/>
</dbReference>
<proteinExistence type="inferred from homology"/>
<dbReference type="Proteomes" id="UP000179840">
    <property type="component" value="Unassembled WGS sequence"/>
</dbReference>
<dbReference type="PANTHER" id="PTHR13604">
    <property type="entry name" value="DC12-RELATED"/>
    <property type="match status" value="1"/>
</dbReference>
<protein>
    <recommendedName>
        <fullName evidence="8">Abasic site processing protein</fullName>
        <ecNumber evidence="8">3.4.-.-</ecNumber>
    </recommendedName>
</protein>
<sequence>MCGRFDQNDTARVLASSFGWTDAVFDSEAEPHLNVSPGTYRPVLHIQDGVQRVDDVFWGYRPAWAAQAVPAPGKKKIPIAINARLEKLAGAYWKPLLRAGRGIVCVSGWYEWTGEKGTKQPWHIHRRDRAPLFLLALAHFGPWKFSREEAGFVLVTADSLGGMVDIHDRRPVAVSLEDAHRWLTPELPPEQALHLARSCMLDVDLFAWHAVDNPLMPTARAKAPPLASPQGAFDWGAD</sequence>
<dbReference type="GO" id="GO:0016829">
    <property type="term" value="F:lyase activity"/>
    <property type="evidence" value="ECO:0007669"/>
    <property type="project" value="UniProtKB-KW"/>
</dbReference>
<evidence type="ECO:0000256" key="3">
    <source>
        <dbReference type="ARBA" id="ARBA00022763"/>
    </source>
</evidence>
<dbReference type="EC" id="3.4.-.-" evidence="8"/>
<dbReference type="PANTHER" id="PTHR13604:SF0">
    <property type="entry name" value="ABASIC SITE PROCESSING PROTEIN HMCES"/>
    <property type="match status" value="1"/>
</dbReference>
<comment type="similarity">
    <text evidence="1 8">Belongs to the SOS response-associated peptidase family.</text>
</comment>
<dbReference type="GO" id="GO:0003697">
    <property type="term" value="F:single-stranded DNA binding"/>
    <property type="evidence" value="ECO:0007669"/>
    <property type="project" value="InterPro"/>
</dbReference>